<evidence type="ECO:0000313" key="2">
    <source>
        <dbReference type="EMBL" id="TMW62464.1"/>
    </source>
</evidence>
<keyword evidence="1" id="KW-0812">Transmembrane</keyword>
<keyword evidence="1" id="KW-0472">Membrane</keyword>
<evidence type="ECO:0000256" key="1">
    <source>
        <dbReference type="SAM" id="Phobius"/>
    </source>
</evidence>
<dbReference type="EMBL" id="SPLM01000073">
    <property type="protein sequence ID" value="TMW62464.1"/>
    <property type="molecule type" value="Genomic_DNA"/>
</dbReference>
<evidence type="ECO:0000313" key="3">
    <source>
        <dbReference type="Proteomes" id="UP000794436"/>
    </source>
</evidence>
<comment type="caution">
    <text evidence="2">The sequence shown here is derived from an EMBL/GenBank/DDBJ whole genome shotgun (WGS) entry which is preliminary data.</text>
</comment>
<organism evidence="2 3">
    <name type="scientific">Pythium oligandrum</name>
    <name type="common">Mycoparasitic fungus</name>
    <dbReference type="NCBI Taxonomy" id="41045"/>
    <lineage>
        <taxon>Eukaryota</taxon>
        <taxon>Sar</taxon>
        <taxon>Stramenopiles</taxon>
        <taxon>Oomycota</taxon>
        <taxon>Peronosporomycetes</taxon>
        <taxon>Pythiales</taxon>
        <taxon>Pythiaceae</taxon>
        <taxon>Pythium</taxon>
    </lineage>
</organism>
<keyword evidence="1" id="KW-1133">Transmembrane helix</keyword>
<keyword evidence="3" id="KW-1185">Reference proteome</keyword>
<feature type="transmembrane region" description="Helical" evidence="1">
    <location>
        <begin position="102"/>
        <end position="122"/>
    </location>
</feature>
<proteinExistence type="predicted"/>
<name>A0A8K1CG85_PYTOL</name>
<gene>
    <name evidence="2" type="ORF">Poli38472_005082</name>
</gene>
<protein>
    <submittedName>
        <fullName evidence="2">Uncharacterized protein</fullName>
    </submittedName>
</protein>
<feature type="transmembrane region" description="Helical" evidence="1">
    <location>
        <begin position="147"/>
        <end position="168"/>
    </location>
</feature>
<sequence>MSETKSSVMPTMPPGKTLLKLRMLANEAVIGEYTDRPVCKAICLSGTTRCVQLTTHRVSYLETRRKWCCVKAPQLLRQVFIKDICEVSVDNHRRHGDSYLGMFFKFIFLVVSPIAGIALIVYNQCFEDSSYDGYYVDYYYDRSKSPLFTIIGGALLAVWLIAVIIVLCRRPGSQIIIGTRCPQLPAFVIALRSKKDCLNLLEELSDLLDKHQ</sequence>
<reference evidence="2" key="1">
    <citation type="submission" date="2019-03" db="EMBL/GenBank/DDBJ databases">
        <title>Long read genome sequence of the mycoparasitic Pythium oligandrum ATCC 38472 isolated from sugarbeet rhizosphere.</title>
        <authorList>
            <person name="Gaulin E."/>
        </authorList>
    </citation>
    <scope>NUCLEOTIDE SEQUENCE</scope>
    <source>
        <strain evidence="2">ATCC 38472_TT</strain>
    </source>
</reference>
<accession>A0A8K1CG85</accession>
<dbReference type="Proteomes" id="UP000794436">
    <property type="component" value="Unassembled WGS sequence"/>
</dbReference>
<dbReference type="OrthoDB" id="107512at2759"/>
<dbReference type="AlphaFoldDB" id="A0A8K1CG85"/>